<dbReference type="RefSeq" id="WP_145245800.1">
    <property type="nucleotide sequence ID" value="NZ_CP036278.1"/>
</dbReference>
<dbReference type="OrthoDB" id="9802365at2"/>
<keyword evidence="3" id="KW-0408">Iron</keyword>
<dbReference type="SMART" id="SM00478">
    <property type="entry name" value="ENDO3c"/>
    <property type="match status" value="1"/>
</dbReference>
<dbReference type="Proteomes" id="UP000315750">
    <property type="component" value="Chromosome"/>
</dbReference>
<dbReference type="Gene3D" id="1.10.340.30">
    <property type="entry name" value="Hypothetical protein, domain 2"/>
    <property type="match status" value="1"/>
</dbReference>
<feature type="domain" description="HhH-GPD" evidence="5">
    <location>
        <begin position="39"/>
        <end position="198"/>
    </location>
</feature>
<evidence type="ECO:0000259" key="5">
    <source>
        <dbReference type="SMART" id="SM00478"/>
    </source>
</evidence>
<dbReference type="EC" id="3.2.2.-" evidence="6"/>
<keyword evidence="4" id="KW-0411">Iron-sulfur</keyword>
<dbReference type="SUPFAM" id="SSF48150">
    <property type="entry name" value="DNA-glycosylase"/>
    <property type="match status" value="1"/>
</dbReference>
<dbReference type="EMBL" id="CP036278">
    <property type="protein sequence ID" value="QDU54868.1"/>
    <property type="molecule type" value="Genomic_DNA"/>
</dbReference>
<dbReference type="PANTHER" id="PTHR10359:SF19">
    <property type="entry name" value="DNA REPAIR GLYCOSYLASE MJ1434-RELATED"/>
    <property type="match status" value="1"/>
</dbReference>
<keyword evidence="2" id="KW-0479">Metal-binding</keyword>
<dbReference type="KEGG" id="amuc:Pan181_10520"/>
<organism evidence="6 7">
    <name type="scientific">Aeoliella mucimassa</name>
    <dbReference type="NCBI Taxonomy" id="2527972"/>
    <lineage>
        <taxon>Bacteria</taxon>
        <taxon>Pseudomonadati</taxon>
        <taxon>Planctomycetota</taxon>
        <taxon>Planctomycetia</taxon>
        <taxon>Pirellulales</taxon>
        <taxon>Lacipirellulaceae</taxon>
        <taxon>Aeoliella</taxon>
    </lineage>
</organism>
<keyword evidence="7" id="KW-1185">Reference proteome</keyword>
<dbReference type="AlphaFoldDB" id="A0A518AJF6"/>
<reference evidence="6 7" key="1">
    <citation type="submission" date="2019-02" db="EMBL/GenBank/DDBJ databases">
        <title>Deep-cultivation of Planctomycetes and their phenomic and genomic characterization uncovers novel biology.</title>
        <authorList>
            <person name="Wiegand S."/>
            <person name="Jogler M."/>
            <person name="Boedeker C."/>
            <person name="Pinto D."/>
            <person name="Vollmers J."/>
            <person name="Rivas-Marin E."/>
            <person name="Kohn T."/>
            <person name="Peeters S.H."/>
            <person name="Heuer A."/>
            <person name="Rast P."/>
            <person name="Oberbeckmann S."/>
            <person name="Bunk B."/>
            <person name="Jeske O."/>
            <person name="Meyerdierks A."/>
            <person name="Storesund J.E."/>
            <person name="Kallscheuer N."/>
            <person name="Luecker S."/>
            <person name="Lage O.M."/>
            <person name="Pohl T."/>
            <person name="Merkel B.J."/>
            <person name="Hornburger P."/>
            <person name="Mueller R.-W."/>
            <person name="Bruemmer F."/>
            <person name="Labrenz M."/>
            <person name="Spormann A.M."/>
            <person name="Op den Camp H."/>
            <person name="Overmann J."/>
            <person name="Amann R."/>
            <person name="Jetten M.S.M."/>
            <person name="Mascher T."/>
            <person name="Medema M.H."/>
            <person name="Devos D.P."/>
            <person name="Kaster A.-K."/>
            <person name="Ovreas L."/>
            <person name="Rohde M."/>
            <person name="Galperin M.Y."/>
            <person name="Jogler C."/>
        </authorList>
    </citation>
    <scope>NUCLEOTIDE SEQUENCE [LARGE SCALE GENOMIC DNA]</scope>
    <source>
        <strain evidence="6 7">Pan181</strain>
    </source>
</reference>
<dbReference type="PIRSF" id="PIRSF001435">
    <property type="entry name" value="Nth"/>
    <property type="match status" value="1"/>
</dbReference>
<dbReference type="InterPro" id="IPR023170">
    <property type="entry name" value="HhH_base_excis_C"/>
</dbReference>
<dbReference type="Gene3D" id="1.10.1670.10">
    <property type="entry name" value="Helix-hairpin-Helix base-excision DNA repair enzymes (C-terminal)"/>
    <property type="match status" value="1"/>
</dbReference>
<dbReference type="GO" id="GO:0046872">
    <property type="term" value="F:metal ion binding"/>
    <property type="evidence" value="ECO:0007669"/>
    <property type="project" value="UniProtKB-KW"/>
</dbReference>
<keyword evidence="6" id="KW-0326">Glycosidase</keyword>
<dbReference type="GO" id="GO:0016798">
    <property type="term" value="F:hydrolase activity, acting on glycosyl bonds"/>
    <property type="evidence" value="ECO:0007669"/>
    <property type="project" value="UniProtKB-KW"/>
</dbReference>
<gene>
    <name evidence="6" type="primary">mutY_1</name>
    <name evidence="6" type="ORF">Pan181_10520</name>
</gene>
<dbReference type="CDD" id="cd00056">
    <property type="entry name" value="ENDO3c"/>
    <property type="match status" value="1"/>
</dbReference>
<sequence length="223" mass="25558">MPRRLPSLDELYETMLAACGPQHWWPGESPLEVVVGAVLVQNTAWRNVERAIANLKTHELLDVERLHRAPTEQLETLLQPAGYFRVKTKRLQNVIRFLVDQHGGSLDRLFELSIDDARQQLLSVNGVGPETADSILLYAGSLPRFVVDAYTRRILLRHNWIEPPATYEAMQQLFERRLAPDVDLYNEYHALIVRVGNEYCRAKPKCESCPLRSYLPRSGPCEI</sequence>
<dbReference type="PANTHER" id="PTHR10359">
    <property type="entry name" value="A/G-SPECIFIC ADENINE GLYCOSYLASE/ENDONUCLEASE III"/>
    <property type="match status" value="1"/>
</dbReference>
<evidence type="ECO:0000256" key="1">
    <source>
        <dbReference type="ARBA" id="ARBA00022485"/>
    </source>
</evidence>
<dbReference type="Pfam" id="PF00730">
    <property type="entry name" value="HhH-GPD"/>
    <property type="match status" value="1"/>
</dbReference>
<proteinExistence type="predicted"/>
<dbReference type="InterPro" id="IPR003265">
    <property type="entry name" value="HhH-GPD_domain"/>
</dbReference>
<keyword evidence="1" id="KW-0004">4Fe-4S</keyword>
<evidence type="ECO:0000256" key="3">
    <source>
        <dbReference type="ARBA" id="ARBA00023004"/>
    </source>
</evidence>
<protein>
    <submittedName>
        <fullName evidence="6">A/G-specific adenine glycosylase</fullName>
        <ecNumber evidence="6">3.2.2.-</ecNumber>
    </submittedName>
</protein>
<evidence type="ECO:0000256" key="4">
    <source>
        <dbReference type="ARBA" id="ARBA00023014"/>
    </source>
</evidence>
<keyword evidence="6" id="KW-0378">Hydrolase</keyword>
<name>A0A518AJF6_9BACT</name>
<dbReference type="GO" id="GO:0051539">
    <property type="term" value="F:4 iron, 4 sulfur cluster binding"/>
    <property type="evidence" value="ECO:0007669"/>
    <property type="project" value="UniProtKB-KW"/>
</dbReference>
<dbReference type="InterPro" id="IPR011257">
    <property type="entry name" value="DNA_glycosylase"/>
</dbReference>
<accession>A0A518AJF6</accession>
<evidence type="ECO:0000313" key="6">
    <source>
        <dbReference type="EMBL" id="QDU54868.1"/>
    </source>
</evidence>
<dbReference type="GO" id="GO:0006284">
    <property type="term" value="P:base-excision repair"/>
    <property type="evidence" value="ECO:0007669"/>
    <property type="project" value="InterPro"/>
</dbReference>
<evidence type="ECO:0000313" key="7">
    <source>
        <dbReference type="Proteomes" id="UP000315750"/>
    </source>
</evidence>
<evidence type="ECO:0000256" key="2">
    <source>
        <dbReference type="ARBA" id="ARBA00022723"/>
    </source>
</evidence>